<keyword evidence="2" id="KW-1185">Reference proteome</keyword>
<accession>A0AAV3ZI24</accession>
<dbReference type="EMBL" id="BLXT01002354">
    <property type="protein sequence ID" value="GFN93533.1"/>
    <property type="molecule type" value="Genomic_DNA"/>
</dbReference>
<organism evidence="1 2">
    <name type="scientific">Plakobranchus ocellatus</name>
    <dbReference type="NCBI Taxonomy" id="259542"/>
    <lineage>
        <taxon>Eukaryota</taxon>
        <taxon>Metazoa</taxon>
        <taxon>Spiralia</taxon>
        <taxon>Lophotrochozoa</taxon>
        <taxon>Mollusca</taxon>
        <taxon>Gastropoda</taxon>
        <taxon>Heterobranchia</taxon>
        <taxon>Euthyneura</taxon>
        <taxon>Panpulmonata</taxon>
        <taxon>Sacoglossa</taxon>
        <taxon>Placobranchoidea</taxon>
        <taxon>Plakobranchidae</taxon>
        <taxon>Plakobranchus</taxon>
    </lineage>
</organism>
<proteinExistence type="predicted"/>
<evidence type="ECO:0000313" key="2">
    <source>
        <dbReference type="Proteomes" id="UP000735302"/>
    </source>
</evidence>
<protein>
    <submittedName>
        <fullName evidence="1">Uncharacterized protein</fullName>
    </submittedName>
</protein>
<dbReference type="Proteomes" id="UP000735302">
    <property type="component" value="Unassembled WGS sequence"/>
</dbReference>
<comment type="caution">
    <text evidence="1">The sequence shown here is derived from an EMBL/GenBank/DDBJ whole genome shotgun (WGS) entry which is preliminary data.</text>
</comment>
<name>A0AAV3ZI24_9GAST</name>
<evidence type="ECO:0000313" key="1">
    <source>
        <dbReference type="EMBL" id="GFN93533.1"/>
    </source>
</evidence>
<gene>
    <name evidence="1" type="ORF">PoB_002003900</name>
</gene>
<sequence length="166" mass="18816">MVYCRPHQVFIVTIDTANMMGKVLGQEKTSLGFKKGFLPHVNTTVKTEDLNNFNSTDSVWSDENPKGSITQRLIAALSNAPVTDSVTGLTFINRTIYNCHNMPEGTALPWAMRLNYTFVNPTKFEDFHFMQDLNEQQPGFNLNTFKAHLCQKDVIKRVMTLPTLGR</sequence>
<reference evidence="1 2" key="1">
    <citation type="journal article" date="2021" name="Elife">
        <title>Chloroplast acquisition without the gene transfer in kleptoplastic sea slugs, Plakobranchus ocellatus.</title>
        <authorList>
            <person name="Maeda T."/>
            <person name="Takahashi S."/>
            <person name="Yoshida T."/>
            <person name="Shimamura S."/>
            <person name="Takaki Y."/>
            <person name="Nagai Y."/>
            <person name="Toyoda A."/>
            <person name="Suzuki Y."/>
            <person name="Arimoto A."/>
            <person name="Ishii H."/>
            <person name="Satoh N."/>
            <person name="Nishiyama T."/>
            <person name="Hasebe M."/>
            <person name="Maruyama T."/>
            <person name="Minagawa J."/>
            <person name="Obokata J."/>
            <person name="Shigenobu S."/>
        </authorList>
    </citation>
    <scope>NUCLEOTIDE SEQUENCE [LARGE SCALE GENOMIC DNA]</scope>
</reference>
<dbReference type="AlphaFoldDB" id="A0AAV3ZI24"/>